<sequence length="221" mass="24944">MNSDAARHPPIQVRRIPPAFFDGVHNGAQSSAAHGTHHCSPARSTRAPLLERLSSLFHHSHWNTDGATELQRRPRRSIFSRGPRIVDVATVQDRKVFHTFICNHTGSIILFRHCMLLRGHDSSSKGRCMARARRNLSLPPPPPPHLPHLIKVLALPHQVQQPRSHHLSHCGFVSYCFFAAYLPRTSMVINIGAVYVQSSYPSRLLLFHQPCFLVMRLVLSC</sequence>
<evidence type="ECO:0000313" key="2">
    <source>
        <dbReference type="Proteomes" id="UP001195769"/>
    </source>
</evidence>
<protein>
    <submittedName>
        <fullName evidence="1">Uncharacterized protein</fullName>
    </submittedName>
</protein>
<dbReference type="RefSeq" id="XP_041226479.1">
    <property type="nucleotide sequence ID" value="XM_041371148.1"/>
</dbReference>
<dbReference type="EMBL" id="JABBWK010000024">
    <property type="protein sequence ID" value="KAG1900903.1"/>
    <property type="molecule type" value="Genomic_DNA"/>
</dbReference>
<reference evidence="1" key="1">
    <citation type="journal article" date="2020" name="New Phytol.">
        <title>Comparative genomics reveals dynamic genome evolution in host specialist ectomycorrhizal fungi.</title>
        <authorList>
            <person name="Lofgren L.A."/>
            <person name="Nguyen N.H."/>
            <person name="Vilgalys R."/>
            <person name="Ruytinx J."/>
            <person name="Liao H.L."/>
            <person name="Branco S."/>
            <person name="Kuo A."/>
            <person name="LaButti K."/>
            <person name="Lipzen A."/>
            <person name="Andreopoulos W."/>
            <person name="Pangilinan J."/>
            <person name="Riley R."/>
            <person name="Hundley H."/>
            <person name="Na H."/>
            <person name="Barry K."/>
            <person name="Grigoriev I.V."/>
            <person name="Stajich J.E."/>
            <person name="Kennedy P.G."/>
        </authorList>
    </citation>
    <scope>NUCLEOTIDE SEQUENCE</scope>
    <source>
        <strain evidence="1">FC203</strain>
    </source>
</reference>
<dbReference type="AlphaFoldDB" id="A0AAD4E9M9"/>
<dbReference type="Proteomes" id="UP001195769">
    <property type="component" value="Unassembled WGS sequence"/>
</dbReference>
<keyword evidence="2" id="KW-1185">Reference proteome</keyword>
<accession>A0AAD4E9M9</accession>
<gene>
    <name evidence="1" type="ORF">F5891DRAFT_272802</name>
</gene>
<name>A0AAD4E9M9_9AGAM</name>
<dbReference type="GeneID" id="64665446"/>
<evidence type="ECO:0000313" key="1">
    <source>
        <dbReference type="EMBL" id="KAG1900903.1"/>
    </source>
</evidence>
<organism evidence="1 2">
    <name type="scientific">Suillus fuscotomentosus</name>
    <dbReference type="NCBI Taxonomy" id="1912939"/>
    <lineage>
        <taxon>Eukaryota</taxon>
        <taxon>Fungi</taxon>
        <taxon>Dikarya</taxon>
        <taxon>Basidiomycota</taxon>
        <taxon>Agaricomycotina</taxon>
        <taxon>Agaricomycetes</taxon>
        <taxon>Agaricomycetidae</taxon>
        <taxon>Boletales</taxon>
        <taxon>Suillineae</taxon>
        <taxon>Suillaceae</taxon>
        <taxon>Suillus</taxon>
    </lineage>
</organism>
<comment type="caution">
    <text evidence="1">The sequence shown here is derived from an EMBL/GenBank/DDBJ whole genome shotgun (WGS) entry which is preliminary data.</text>
</comment>
<proteinExistence type="predicted"/>